<accession>A0A8A3PI20</accession>
<dbReference type="Proteomes" id="UP000672032">
    <property type="component" value="Chromosome 5"/>
</dbReference>
<dbReference type="AlphaFoldDB" id="A0A8A3PI20"/>
<evidence type="ECO:0000313" key="2">
    <source>
        <dbReference type="Proteomes" id="UP000672032"/>
    </source>
</evidence>
<gene>
    <name evidence="1" type="ORF">DSL72_007495</name>
</gene>
<organism evidence="1 2">
    <name type="scientific">Monilinia vaccinii-corymbosi</name>
    <dbReference type="NCBI Taxonomy" id="61207"/>
    <lineage>
        <taxon>Eukaryota</taxon>
        <taxon>Fungi</taxon>
        <taxon>Dikarya</taxon>
        <taxon>Ascomycota</taxon>
        <taxon>Pezizomycotina</taxon>
        <taxon>Leotiomycetes</taxon>
        <taxon>Helotiales</taxon>
        <taxon>Sclerotiniaceae</taxon>
        <taxon>Monilinia</taxon>
    </lineage>
</organism>
<evidence type="ECO:0000313" key="1">
    <source>
        <dbReference type="EMBL" id="QSZ34641.1"/>
    </source>
</evidence>
<proteinExistence type="predicted"/>
<keyword evidence="2" id="KW-1185">Reference proteome</keyword>
<reference evidence="1" key="1">
    <citation type="submission" date="2020-10" db="EMBL/GenBank/DDBJ databases">
        <title>Genome Sequence of Monilinia vaccinii-corymbosi Sheds Light on Mummy Berry Disease Infection of Blueberry and Mating Type.</title>
        <authorList>
            <person name="Yow A.G."/>
            <person name="Zhang Y."/>
            <person name="Bansal K."/>
            <person name="Eacker S.M."/>
            <person name="Sullivan S."/>
            <person name="Liachko I."/>
            <person name="Cubeta M.A."/>
            <person name="Rollins J.A."/>
            <person name="Ashrafi H."/>
        </authorList>
    </citation>
    <scope>NUCLEOTIDE SEQUENCE</scope>
    <source>
        <strain evidence="1">RL-1</strain>
    </source>
</reference>
<dbReference type="OrthoDB" id="3561651at2759"/>
<dbReference type="EMBL" id="CP063409">
    <property type="protein sequence ID" value="QSZ34641.1"/>
    <property type="molecule type" value="Genomic_DNA"/>
</dbReference>
<sequence length="129" mass="14600">MGRINVVIGFDLGCSKNTEARISMLQVRYTEEESVTILDVETVIDRDPFQSSDGSPINPTKTLRFSLDSFAPRKGKNVQTKEFPSIDITYGKLAGFWNMHKNMNETTLGLGHKVKERFITKRRSSTPTE</sequence>
<name>A0A8A3PI20_9HELO</name>
<protein>
    <submittedName>
        <fullName evidence="1">Uncharacterized protein</fullName>
    </submittedName>
</protein>